<feature type="transmembrane region" description="Helical" evidence="1">
    <location>
        <begin position="29"/>
        <end position="57"/>
    </location>
</feature>
<keyword evidence="1" id="KW-0472">Membrane</keyword>
<feature type="transmembrane region" description="Helical" evidence="1">
    <location>
        <begin position="69"/>
        <end position="89"/>
    </location>
</feature>
<evidence type="ECO:0000313" key="3">
    <source>
        <dbReference type="Proteomes" id="UP000507140"/>
    </source>
</evidence>
<gene>
    <name evidence="2" type="ORF">LMG3415_05653</name>
</gene>
<name>A0ABM8LLR7_9BURK</name>
<reference evidence="2 3" key="1">
    <citation type="submission" date="2020-04" db="EMBL/GenBank/DDBJ databases">
        <authorList>
            <person name="De Canck E."/>
        </authorList>
    </citation>
    <scope>NUCLEOTIDE SEQUENCE [LARGE SCALE GENOMIC DNA]</scope>
    <source>
        <strain evidence="2 3">LMG 3415</strain>
    </source>
</reference>
<organism evidence="2 3">
    <name type="scientific">Achromobacter mucicolens</name>
    <dbReference type="NCBI Taxonomy" id="1389922"/>
    <lineage>
        <taxon>Bacteria</taxon>
        <taxon>Pseudomonadati</taxon>
        <taxon>Pseudomonadota</taxon>
        <taxon>Betaproteobacteria</taxon>
        <taxon>Burkholderiales</taxon>
        <taxon>Alcaligenaceae</taxon>
        <taxon>Achromobacter</taxon>
    </lineage>
</organism>
<evidence type="ECO:0000256" key="1">
    <source>
        <dbReference type="SAM" id="Phobius"/>
    </source>
</evidence>
<sequence length="231" mass="25140">MIGRSRIVARLEVRCRVSRREGWMKATSIVRALFLATAAMTALVLCLLAGVGLAAFLGCALDSECSADIASWIQAVGSIAAILGAFGVARYQAQGALRTVRKQQHELLLKDCQIVAALADDILRTVFSASARVYMHKGGKRVVSDCHQIEAFLEIVRSIMPTRCPAEMVGSLIRLHRLLLDCLHAARMEDAVQLPASDLDKEEAARRAREAGECVDAIATAFQNIRRQPLA</sequence>
<evidence type="ECO:0000313" key="2">
    <source>
        <dbReference type="EMBL" id="CAB3922309.1"/>
    </source>
</evidence>
<keyword evidence="1" id="KW-1133">Transmembrane helix</keyword>
<dbReference type="Proteomes" id="UP000507140">
    <property type="component" value="Unassembled WGS sequence"/>
</dbReference>
<accession>A0ABM8LLR7</accession>
<proteinExistence type="predicted"/>
<keyword evidence="3" id="KW-1185">Reference proteome</keyword>
<comment type="caution">
    <text evidence="2">The sequence shown here is derived from an EMBL/GenBank/DDBJ whole genome shotgun (WGS) entry which is preliminary data.</text>
</comment>
<dbReference type="EMBL" id="CADIKR010000010">
    <property type="protein sequence ID" value="CAB3922309.1"/>
    <property type="molecule type" value="Genomic_DNA"/>
</dbReference>
<protein>
    <submittedName>
        <fullName evidence="2">Uncharacterized protein</fullName>
    </submittedName>
</protein>
<keyword evidence="1" id="KW-0812">Transmembrane</keyword>